<dbReference type="AlphaFoldDB" id="A0A1I4BKN2"/>
<evidence type="ECO:0000313" key="7">
    <source>
        <dbReference type="Proteomes" id="UP000199550"/>
    </source>
</evidence>
<keyword evidence="7" id="KW-1185">Reference proteome</keyword>
<dbReference type="PANTHER" id="PTHR10434">
    <property type="entry name" value="1-ACYL-SN-GLYCEROL-3-PHOSPHATE ACYLTRANSFERASE"/>
    <property type="match status" value="1"/>
</dbReference>
<protein>
    <submittedName>
        <fullName evidence="6">1-acyl-sn-glycerol-3-phosphate acyltransferase</fullName>
    </submittedName>
</protein>
<dbReference type="STRING" id="195913.SAMN04488004_10117"/>
<proteinExistence type="predicted"/>
<dbReference type="SUPFAM" id="SSF69593">
    <property type="entry name" value="Glycerol-3-phosphate (1)-acyltransferase"/>
    <property type="match status" value="1"/>
</dbReference>
<dbReference type="Proteomes" id="UP000199550">
    <property type="component" value="Unassembled WGS sequence"/>
</dbReference>
<name>A0A1I4BKN2_9RHOB</name>
<dbReference type="GO" id="GO:0003841">
    <property type="term" value="F:1-acylglycerol-3-phosphate O-acyltransferase activity"/>
    <property type="evidence" value="ECO:0007669"/>
    <property type="project" value="TreeGrafter"/>
</dbReference>
<comment type="pathway">
    <text evidence="1">Lipid metabolism.</text>
</comment>
<gene>
    <name evidence="6" type="ORF">SAMN04488004_10117</name>
</gene>
<evidence type="ECO:0000256" key="4">
    <source>
        <dbReference type="SAM" id="Phobius"/>
    </source>
</evidence>
<dbReference type="PANTHER" id="PTHR10434:SF40">
    <property type="entry name" value="1-ACYL-SN-GLYCEROL-3-PHOSPHATE ACYLTRANSFERASE"/>
    <property type="match status" value="1"/>
</dbReference>
<dbReference type="EMBL" id="FOTF01000001">
    <property type="protein sequence ID" value="SFK69422.1"/>
    <property type="molecule type" value="Genomic_DNA"/>
</dbReference>
<keyword evidence="4" id="KW-0812">Transmembrane</keyword>
<evidence type="ECO:0000256" key="3">
    <source>
        <dbReference type="ARBA" id="ARBA00023315"/>
    </source>
</evidence>
<keyword evidence="3 6" id="KW-0012">Acyltransferase</keyword>
<keyword evidence="4" id="KW-1133">Transmembrane helix</keyword>
<dbReference type="SMART" id="SM00563">
    <property type="entry name" value="PlsC"/>
    <property type="match status" value="1"/>
</dbReference>
<sequence length="275" mass="30389">MHFVSPSFLSFVANVSLIFHLLRRDLTSPTHQMRIKSLMNAIKLKSFLFDGFLAGWTALFALGVLVFWLSGSPQKPIRAATRLWVRGILFGLKHIVGLDYAEKGRDLIPDEPCLIVCNHQSTWETLAALVLFPDVAIVAKHELLRIPIIGWYLRKSPMIIIDRESGSKALKAMLKQSHEAIASGRSVLVFPQGTRMDESEPIAFKRGVELLYSKLGAPVLPVLVNSGKFWGPSGSSKRGGTITVSYLAPIPPGMSAELFVQKAEAQMEAERSILP</sequence>
<dbReference type="Pfam" id="PF01553">
    <property type="entry name" value="Acyltransferase"/>
    <property type="match status" value="1"/>
</dbReference>
<accession>A0A1I4BKN2</accession>
<keyword evidence="4" id="KW-0472">Membrane</keyword>
<keyword evidence="2 6" id="KW-0808">Transferase</keyword>
<feature type="domain" description="Phospholipid/glycerol acyltransferase" evidence="5">
    <location>
        <begin position="113"/>
        <end position="227"/>
    </location>
</feature>
<dbReference type="InterPro" id="IPR002123">
    <property type="entry name" value="Plipid/glycerol_acylTrfase"/>
</dbReference>
<evidence type="ECO:0000256" key="1">
    <source>
        <dbReference type="ARBA" id="ARBA00005189"/>
    </source>
</evidence>
<evidence type="ECO:0000313" key="6">
    <source>
        <dbReference type="EMBL" id="SFK69422.1"/>
    </source>
</evidence>
<feature type="transmembrane region" description="Helical" evidence="4">
    <location>
        <begin position="47"/>
        <end position="69"/>
    </location>
</feature>
<dbReference type="GO" id="GO:0006654">
    <property type="term" value="P:phosphatidic acid biosynthetic process"/>
    <property type="evidence" value="ECO:0007669"/>
    <property type="project" value="TreeGrafter"/>
</dbReference>
<organism evidence="6 7">
    <name type="scientific">Loktanella salsilacus</name>
    <dbReference type="NCBI Taxonomy" id="195913"/>
    <lineage>
        <taxon>Bacteria</taxon>
        <taxon>Pseudomonadati</taxon>
        <taxon>Pseudomonadota</taxon>
        <taxon>Alphaproteobacteria</taxon>
        <taxon>Rhodobacterales</taxon>
        <taxon>Roseobacteraceae</taxon>
        <taxon>Loktanella</taxon>
    </lineage>
</organism>
<evidence type="ECO:0000259" key="5">
    <source>
        <dbReference type="SMART" id="SM00563"/>
    </source>
</evidence>
<reference evidence="6 7" key="1">
    <citation type="submission" date="2016-10" db="EMBL/GenBank/DDBJ databases">
        <authorList>
            <person name="de Groot N.N."/>
        </authorList>
    </citation>
    <scope>NUCLEOTIDE SEQUENCE [LARGE SCALE GENOMIC DNA]</scope>
    <source>
        <strain evidence="6 7">DSM 16199</strain>
    </source>
</reference>
<dbReference type="CDD" id="cd07989">
    <property type="entry name" value="LPLAT_AGPAT-like"/>
    <property type="match status" value="1"/>
</dbReference>
<evidence type="ECO:0000256" key="2">
    <source>
        <dbReference type="ARBA" id="ARBA00022679"/>
    </source>
</evidence>